<proteinExistence type="predicted"/>
<gene>
    <name evidence="3" type="ORF">FAB82_13155</name>
</gene>
<protein>
    <submittedName>
        <fullName evidence="3">Transposase</fullName>
    </submittedName>
</protein>
<dbReference type="Pfam" id="PF02371">
    <property type="entry name" value="Transposase_20"/>
    <property type="match status" value="1"/>
</dbReference>
<dbReference type="GO" id="GO:0003677">
    <property type="term" value="F:DNA binding"/>
    <property type="evidence" value="ECO:0007669"/>
    <property type="project" value="InterPro"/>
</dbReference>
<dbReference type="PANTHER" id="PTHR33055:SF3">
    <property type="entry name" value="PUTATIVE TRANSPOSASE FOR IS117-RELATED"/>
    <property type="match status" value="1"/>
</dbReference>
<name>A0A4S8Q9J5_9ACTN</name>
<dbReference type="EMBL" id="STGY01000052">
    <property type="protein sequence ID" value="THV41107.1"/>
    <property type="molecule type" value="Genomic_DNA"/>
</dbReference>
<dbReference type="Proteomes" id="UP000308760">
    <property type="component" value="Unassembled WGS sequence"/>
</dbReference>
<dbReference type="GO" id="GO:0004803">
    <property type="term" value="F:transposase activity"/>
    <property type="evidence" value="ECO:0007669"/>
    <property type="project" value="InterPro"/>
</dbReference>
<feature type="domain" description="Transposase IS116/IS110/IS902 C-terminal" evidence="2">
    <location>
        <begin position="53"/>
        <end position="111"/>
    </location>
</feature>
<evidence type="ECO:0000313" key="3">
    <source>
        <dbReference type="EMBL" id="THV41107.1"/>
    </source>
</evidence>
<dbReference type="InterPro" id="IPR003346">
    <property type="entry name" value="Transposase_20"/>
</dbReference>
<sequence>MGRTGRPWSTSSSNTSPISVGVSENAGGVAPRSFSGGGRSDWLVAVLPHDGAGSYSVRRLAAFDGVASKQIASGANNQHRLDRLGNHYLKRAVHTVAMVQARLKSGPGRVYYLKKIDEGKPHREALRCLKRQLIKVIWRMLRADAHQRESVALAA</sequence>
<reference evidence="3 4" key="2">
    <citation type="submission" date="2019-05" db="EMBL/GenBank/DDBJ databases">
        <title>Glycomyces buryatensis sp. nov.</title>
        <authorList>
            <person name="Nikitina E."/>
        </authorList>
    </citation>
    <scope>NUCLEOTIDE SEQUENCE [LARGE SCALE GENOMIC DNA]</scope>
    <source>
        <strain evidence="3 4">18</strain>
    </source>
</reference>
<dbReference type="InterPro" id="IPR047650">
    <property type="entry name" value="Transpos_IS110"/>
</dbReference>
<keyword evidence="4" id="KW-1185">Reference proteome</keyword>
<reference evidence="4" key="1">
    <citation type="submission" date="2019-04" db="EMBL/GenBank/DDBJ databases">
        <title>Nocardioides xinjiangensis sp. nov.</title>
        <authorList>
            <person name="Liu S."/>
        </authorList>
    </citation>
    <scope>NUCLEOTIDE SEQUENCE [LARGE SCALE GENOMIC DNA]</scope>
    <source>
        <strain evidence="4">18</strain>
    </source>
</reference>
<feature type="compositionally biased region" description="Low complexity" evidence="1">
    <location>
        <begin position="9"/>
        <end position="23"/>
    </location>
</feature>
<accession>A0A4S8Q9J5</accession>
<dbReference type="OrthoDB" id="4337860at2"/>
<evidence type="ECO:0000259" key="2">
    <source>
        <dbReference type="Pfam" id="PF02371"/>
    </source>
</evidence>
<organism evidence="3 4">
    <name type="scientific">Glycomyces buryatensis</name>
    <dbReference type="NCBI Taxonomy" id="2570927"/>
    <lineage>
        <taxon>Bacteria</taxon>
        <taxon>Bacillati</taxon>
        <taxon>Actinomycetota</taxon>
        <taxon>Actinomycetes</taxon>
        <taxon>Glycomycetales</taxon>
        <taxon>Glycomycetaceae</taxon>
        <taxon>Glycomyces</taxon>
    </lineage>
</organism>
<comment type="caution">
    <text evidence="3">The sequence shown here is derived from an EMBL/GenBank/DDBJ whole genome shotgun (WGS) entry which is preliminary data.</text>
</comment>
<dbReference type="AlphaFoldDB" id="A0A4S8Q9J5"/>
<dbReference type="GO" id="GO:0006313">
    <property type="term" value="P:DNA transposition"/>
    <property type="evidence" value="ECO:0007669"/>
    <property type="project" value="InterPro"/>
</dbReference>
<dbReference type="PANTHER" id="PTHR33055">
    <property type="entry name" value="TRANSPOSASE FOR INSERTION SEQUENCE ELEMENT IS1111A"/>
    <property type="match status" value="1"/>
</dbReference>
<evidence type="ECO:0000256" key="1">
    <source>
        <dbReference type="SAM" id="MobiDB-lite"/>
    </source>
</evidence>
<feature type="region of interest" description="Disordered" evidence="1">
    <location>
        <begin position="1"/>
        <end position="24"/>
    </location>
</feature>
<evidence type="ECO:0000313" key="4">
    <source>
        <dbReference type="Proteomes" id="UP000308760"/>
    </source>
</evidence>